<feature type="signal peptide" evidence="2">
    <location>
        <begin position="1"/>
        <end position="18"/>
    </location>
</feature>
<feature type="domain" description="Hint" evidence="3">
    <location>
        <begin position="214"/>
        <end position="306"/>
    </location>
</feature>
<dbReference type="SMART" id="SM00306">
    <property type="entry name" value="HintN"/>
    <property type="match status" value="1"/>
</dbReference>
<organism evidence="4">
    <name type="scientific">Compsopogon caeruleus</name>
    <dbReference type="NCBI Taxonomy" id="31354"/>
    <lineage>
        <taxon>Eukaryota</taxon>
        <taxon>Rhodophyta</taxon>
        <taxon>Compsopogonophyceae</taxon>
        <taxon>Compsopogonales</taxon>
        <taxon>Compsopogonaceae</taxon>
        <taxon>Compsopogon</taxon>
    </lineage>
</organism>
<dbReference type="SUPFAM" id="SSF51294">
    <property type="entry name" value="Hedgehog/intein (Hint) domain"/>
    <property type="match status" value="1"/>
</dbReference>
<proteinExistence type="predicted"/>
<dbReference type="InterPro" id="IPR003587">
    <property type="entry name" value="Hint_dom_N"/>
</dbReference>
<evidence type="ECO:0000313" key="4">
    <source>
        <dbReference type="EMBL" id="CAD9227506.1"/>
    </source>
</evidence>
<dbReference type="InterPro" id="IPR001767">
    <property type="entry name" value="Hedgehog_Hint"/>
</dbReference>
<evidence type="ECO:0000259" key="3">
    <source>
        <dbReference type="SMART" id="SM00306"/>
    </source>
</evidence>
<gene>
    <name evidence="4" type="ORF">CCAE0312_LOCUS1628</name>
</gene>
<dbReference type="Pfam" id="PF01079">
    <property type="entry name" value="Hint"/>
    <property type="match status" value="1"/>
</dbReference>
<dbReference type="GO" id="GO:0016539">
    <property type="term" value="P:intein-mediated protein splicing"/>
    <property type="evidence" value="ECO:0007669"/>
    <property type="project" value="InterPro"/>
</dbReference>
<dbReference type="PANTHER" id="PTHR46706">
    <property type="entry name" value="PROTEIN QUA-1-RELATED"/>
    <property type="match status" value="1"/>
</dbReference>
<evidence type="ECO:0000256" key="2">
    <source>
        <dbReference type="SAM" id="SignalP"/>
    </source>
</evidence>
<name>A0A7S1T873_9RHOD</name>
<feature type="compositionally biased region" description="Low complexity" evidence="1">
    <location>
        <begin position="82"/>
        <end position="217"/>
    </location>
</feature>
<dbReference type="GO" id="GO:0016540">
    <property type="term" value="P:protein autoprocessing"/>
    <property type="evidence" value="ECO:0007669"/>
    <property type="project" value="InterPro"/>
</dbReference>
<dbReference type="InterPro" id="IPR006141">
    <property type="entry name" value="Intein_N"/>
</dbReference>
<sequence length="392" mass="39624">MKVIAIAVFCFVFSLVPAAVLRTNGRQGLSCLQCLSQVLSSCGSQFTDPNCCNAIVNCVNTASCDPTFASVCSGSAPPSPPSTTTTSSASGTPPSSPSSSTTPIPSGSTPPSSSASPTPSSPTAPSSSASSTPGSSGTPQGSATPSSSGATSTPSSGTPSATVASPTTSADASPSGTAASPTTSADVTTSGTPASTTNPSPTLNTTAERNSSSSTCFPASSTVITLSGLRKMEELELGDSVMTSDGSYSPVFFFGHREPNTWHNFIELETENGKLTLSPSHYVYLLDGTMRTAASVQIGDTLVSASGKAREVTGLKNIRERGLFNPHTSSGHLVVDGFKVSCYTETVNPHVAHVLLAPLRALHGFGFIAGQFLDQDAPPSLAALAPRGSLVM</sequence>
<dbReference type="Gene3D" id="2.170.16.10">
    <property type="entry name" value="Hedgehog/Intein (Hint) domain"/>
    <property type="match status" value="1"/>
</dbReference>
<reference evidence="4" key="1">
    <citation type="submission" date="2021-01" db="EMBL/GenBank/DDBJ databases">
        <authorList>
            <person name="Corre E."/>
            <person name="Pelletier E."/>
            <person name="Niang G."/>
            <person name="Scheremetjew M."/>
            <person name="Finn R."/>
            <person name="Kale V."/>
            <person name="Holt S."/>
            <person name="Cochrane G."/>
            <person name="Meng A."/>
            <person name="Brown T."/>
            <person name="Cohen L."/>
        </authorList>
    </citation>
    <scope>NUCLEOTIDE SEQUENCE</scope>
    <source>
        <strain evidence="4">SAG 36.94</strain>
    </source>
</reference>
<dbReference type="EMBL" id="HBGH01003006">
    <property type="protein sequence ID" value="CAD9227506.1"/>
    <property type="molecule type" value="Transcribed_RNA"/>
</dbReference>
<dbReference type="PROSITE" id="PS50817">
    <property type="entry name" value="INTEIN_N_TER"/>
    <property type="match status" value="1"/>
</dbReference>
<protein>
    <recommendedName>
        <fullName evidence="3">Hint domain-containing protein</fullName>
    </recommendedName>
</protein>
<keyword evidence="2" id="KW-0732">Signal</keyword>
<dbReference type="PANTHER" id="PTHR46706:SF12">
    <property type="entry name" value="PROTEIN QUA-1-RELATED"/>
    <property type="match status" value="1"/>
</dbReference>
<dbReference type="InterPro" id="IPR052140">
    <property type="entry name" value="Dev_Signal_Hedgehog-like"/>
</dbReference>
<dbReference type="AlphaFoldDB" id="A0A7S1T873"/>
<accession>A0A7S1T873</accession>
<evidence type="ECO:0000256" key="1">
    <source>
        <dbReference type="SAM" id="MobiDB-lite"/>
    </source>
</evidence>
<feature type="region of interest" description="Disordered" evidence="1">
    <location>
        <begin position="75"/>
        <end position="217"/>
    </location>
</feature>
<feature type="chain" id="PRO_5031426870" description="Hint domain-containing protein" evidence="2">
    <location>
        <begin position="19"/>
        <end position="392"/>
    </location>
</feature>
<dbReference type="InterPro" id="IPR036844">
    <property type="entry name" value="Hint_dom_sf"/>
</dbReference>